<feature type="transmembrane region" description="Helical" evidence="1">
    <location>
        <begin position="99"/>
        <end position="121"/>
    </location>
</feature>
<reference evidence="2" key="1">
    <citation type="submission" date="2017-05" db="EMBL/GenBank/DDBJ databases">
        <authorList>
            <person name="Imhoff J.F."/>
            <person name="Rahn T."/>
            <person name="Kuenzel S."/>
            <person name="Neulinger S.C."/>
        </authorList>
    </citation>
    <scope>NUCLEOTIDE SEQUENCE</scope>
    <source>
        <strain evidence="2">LMG 28126</strain>
    </source>
</reference>
<organism evidence="2 3">
    <name type="scientific">Rhodobaculum claviforme</name>
    <dbReference type="NCBI Taxonomy" id="1549854"/>
    <lineage>
        <taxon>Bacteria</taxon>
        <taxon>Pseudomonadati</taxon>
        <taxon>Pseudomonadota</taxon>
        <taxon>Alphaproteobacteria</taxon>
        <taxon>Rhodobacterales</taxon>
        <taxon>Paracoccaceae</taxon>
        <taxon>Rhodobaculum</taxon>
    </lineage>
</organism>
<dbReference type="EMBL" id="NHSD01000259">
    <property type="protein sequence ID" value="MBK5927568.1"/>
    <property type="molecule type" value="Genomic_DNA"/>
</dbReference>
<keyword evidence="3" id="KW-1185">Reference proteome</keyword>
<accession>A0A934WJJ4</accession>
<keyword evidence="1" id="KW-0472">Membrane</keyword>
<feature type="transmembrane region" description="Helical" evidence="1">
    <location>
        <begin position="199"/>
        <end position="221"/>
    </location>
</feature>
<feature type="transmembrane region" description="Helical" evidence="1">
    <location>
        <begin position="167"/>
        <end position="187"/>
    </location>
</feature>
<name>A0A934WJJ4_9RHOB</name>
<dbReference type="AlphaFoldDB" id="A0A934WJJ4"/>
<sequence>MDDTAGGHGGGRRAGRWAALAGLALLWLLALPFVDYSVRFGLDGLPGPAARDTHLDRAGAALTNALMFAHMLTGAALTVLAPVQVLPVLRRRWPGAHRWLGRAIVALAGVTAVAGLAFIALRGTVGGAMMDVAFAGYGACLLVAAVQAPRFARARDVARHRAWALRLFVLAMGSFLYRLHYALWYITTGGAASRPDFTGAFDIVTMWAFYVPYLLALEVWLRRRS</sequence>
<dbReference type="RefSeq" id="WP_201157327.1">
    <property type="nucleotide sequence ID" value="NZ_NHSD01000259.1"/>
</dbReference>
<feature type="transmembrane region" description="Helical" evidence="1">
    <location>
        <begin position="127"/>
        <end position="146"/>
    </location>
</feature>
<comment type="caution">
    <text evidence="2">The sequence shown here is derived from an EMBL/GenBank/DDBJ whole genome shotgun (WGS) entry which is preliminary data.</text>
</comment>
<reference evidence="2" key="2">
    <citation type="journal article" date="2020" name="Microorganisms">
        <title>Osmotic Adaptation and Compatible Solute Biosynthesis of Phototrophic Bacteria as Revealed from Genome Analyses.</title>
        <authorList>
            <person name="Imhoff J.F."/>
            <person name="Rahn T."/>
            <person name="Kunzel S."/>
            <person name="Keller A."/>
            <person name="Neulinger S.C."/>
        </authorList>
    </citation>
    <scope>NUCLEOTIDE SEQUENCE</scope>
    <source>
        <strain evidence="2">LMG 28126</strain>
    </source>
</reference>
<keyword evidence="1" id="KW-0812">Transmembrane</keyword>
<dbReference type="Proteomes" id="UP000706333">
    <property type="component" value="Unassembled WGS sequence"/>
</dbReference>
<dbReference type="InterPro" id="IPR018750">
    <property type="entry name" value="DUF2306_membrane"/>
</dbReference>
<gene>
    <name evidence="2" type="ORF">CCR87_09555</name>
</gene>
<proteinExistence type="predicted"/>
<protein>
    <submittedName>
        <fullName evidence="2">Uncharacterized protein</fullName>
    </submittedName>
</protein>
<feature type="transmembrane region" description="Helical" evidence="1">
    <location>
        <begin position="17"/>
        <end position="34"/>
    </location>
</feature>
<evidence type="ECO:0000313" key="3">
    <source>
        <dbReference type="Proteomes" id="UP000706333"/>
    </source>
</evidence>
<dbReference type="Pfam" id="PF10067">
    <property type="entry name" value="DUF2306"/>
    <property type="match status" value="1"/>
</dbReference>
<feature type="transmembrane region" description="Helical" evidence="1">
    <location>
        <begin position="65"/>
        <end position="87"/>
    </location>
</feature>
<evidence type="ECO:0000313" key="2">
    <source>
        <dbReference type="EMBL" id="MBK5927568.1"/>
    </source>
</evidence>
<keyword evidence="1" id="KW-1133">Transmembrane helix</keyword>
<evidence type="ECO:0000256" key="1">
    <source>
        <dbReference type="SAM" id="Phobius"/>
    </source>
</evidence>